<accession>A0A0A9AZH2</accession>
<protein>
    <submittedName>
        <fullName evidence="1">Uncharacterized protein</fullName>
    </submittedName>
</protein>
<organism evidence="1">
    <name type="scientific">Arundo donax</name>
    <name type="common">Giant reed</name>
    <name type="synonym">Donax arundinaceus</name>
    <dbReference type="NCBI Taxonomy" id="35708"/>
    <lineage>
        <taxon>Eukaryota</taxon>
        <taxon>Viridiplantae</taxon>
        <taxon>Streptophyta</taxon>
        <taxon>Embryophyta</taxon>
        <taxon>Tracheophyta</taxon>
        <taxon>Spermatophyta</taxon>
        <taxon>Magnoliopsida</taxon>
        <taxon>Liliopsida</taxon>
        <taxon>Poales</taxon>
        <taxon>Poaceae</taxon>
        <taxon>PACMAD clade</taxon>
        <taxon>Arundinoideae</taxon>
        <taxon>Arundineae</taxon>
        <taxon>Arundo</taxon>
    </lineage>
</organism>
<reference evidence="1" key="2">
    <citation type="journal article" date="2015" name="Data Brief">
        <title>Shoot transcriptome of the giant reed, Arundo donax.</title>
        <authorList>
            <person name="Barrero R.A."/>
            <person name="Guerrero F.D."/>
            <person name="Moolhuijzen P."/>
            <person name="Goolsby J.A."/>
            <person name="Tidwell J."/>
            <person name="Bellgard S.E."/>
            <person name="Bellgard M.I."/>
        </authorList>
    </citation>
    <scope>NUCLEOTIDE SEQUENCE</scope>
    <source>
        <tissue evidence="1">Shoot tissue taken approximately 20 cm above the soil surface</tissue>
    </source>
</reference>
<sequence>MLGSPLKQSRNSKSLKQLLVQWSVQSNCLIKRCTSGIQYPPTHPFSNATSTKCNGWVPTPSWVSLEYLSVTLIHFPPNYGRFELSFPRHFTPYKLYEFCHDLFWTDSGLTIGY</sequence>
<reference evidence="1" key="1">
    <citation type="submission" date="2014-09" db="EMBL/GenBank/DDBJ databases">
        <authorList>
            <person name="Magalhaes I.L.F."/>
            <person name="Oliveira U."/>
            <person name="Santos F.R."/>
            <person name="Vidigal T.H.D.A."/>
            <person name="Brescovit A.D."/>
            <person name="Santos A.J."/>
        </authorList>
    </citation>
    <scope>NUCLEOTIDE SEQUENCE</scope>
    <source>
        <tissue evidence="1">Shoot tissue taken approximately 20 cm above the soil surface</tissue>
    </source>
</reference>
<evidence type="ECO:0000313" key="1">
    <source>
        <dbReference type="EMBL" id="JAD56516.1"/>
    </source>
</evidence>
<dbReference type="EMBL" id="GBRH01241379">
    <property type="protein sequence ID" value="JAD56516.1"/>
    <property type="molecule type" value="Transcribed_RNA"/>
</dbReference>
<name>A0A0A9AZH2_ARUDO</name>
<proteinExistence type="predicted"/>
<dbReference type="AlphaFoldDB" id="A0A0A9AZH2"/>